<sequence length="152" mass="17530">MNSEKLIEQISQRAILIRTEAGYSQETMASILGISKKTLVQIEKNRTAASWTVVVAIIALFSDSEIIQSLLGDAPLEVIRTIAHNGLDRPKGKTLGGKVWWKELENESEFRIQQNLISQHFRILDKEDYVWFSTFDEQEVLERFHELSQIKR</sequence>
<dbReference type="InterPro" id="IPR001387">
    <property type="entry name" value="Cro/C1-type_HTH"/>
</dbReference>
<reference evidence="2 3" key="1">
    <citation type="submission" date="2023-01" db="EMBL/GenBank/DDBJ databases">
        <title>Sporosarcina sp. nov., isolated from Korean tranditional fermented seafood 'Jeotgal'.</title>
        <authorList>
            <person name="Yang A.-I."/>
        </authorList>
    </citation>
    <scope>NUCLEOTIDE SEQUENCE [LARGE SCALE GENOMIC DNA]</scope>
    <source>
        <strain evidence="2 3">B2O-1</strain>
    </source>
</reference>
<gene>
    <name evidence="2" type="ORF">PGH26_12840</name>
</gene>
<keyword evidence="3" id="KW-1185">Reference proteome</keyword>
<evidence type="ECO:0000313" key="3">
    <source>
        <dbReference type="Proteomes" id="UP001303532"/>
    </source>
</evidence>
<dbReference type="SUPFAM" id="SSF47413">
    <property type="entry name" value="lambda repressor-like DNA-binding domains"/>
    <property type="match status" value="1"/>
</dbReference>
<dbReference type="SMART" id="SM00530">
    <property type="entry name" value="HTH_XRE"/>
    <property type="match status" value="1"/>
</dbReference>
<dbReference type="CDD" id="cd00093">
    <property type="entry name" value="HTH_XRE"/>
    <property type="match status" value="1"/>
</dbReference>
<name>A0ABZ0KUH5_9BACL</name>
<protein>
    <submittedName>
        <fullName evidence="2">Helix-turn-helix domain-containing protein</fullName>
    </submittedName>
</protein>
<evidence type="ECO:0000313" key="2">
    <source>
        <dbReference type="EMBL" id="WOV83753.1"/>
    </source>
</evidence>
<dbReference type="PROSITE" id="PS50943">
    <property type="entry name" value="HTH_CROC1"/>
    <property type="match status" value="1"/>
</dbReference>
<organism evidence="2 3">
    <name type="scientific">Sporosarcina jeotgali</name>
    <dbReference type="NCBI Taxonomy" id="3020056"/>
    <lineage>
        <taxon>Bacteria</taxon>
        <taxon>Bacillati</taxon>
        <taxon>Bacillota</taxon>
        <taxon>Bacilli</taxon>
        <taxon>Bacillales</taxon>
        <taxon>Caryophanaceae</taxon>
        <taxon>Sporosarcina</taxon>
    </lineage>
</organism>
<dbReference type="Gene3D" id="1.10.260.40">
    <property type="entry name" value="lambda repressor-like DNA-binding domains"/>
    <property type="match status" value="1"/>
</dbReference>
<dbReference type="InterPro" id="IPR010982">
    <property type="entry name" value="Lambda_DNA-bd_dom_sf"/>
</dbReference>
<dbReference type="Proteomes" id="UP001303532">
    <property type="component" value="Chromosome"/>
</dbReference>
<dbReference type="RefSeq" id="WP_323691441.1">
    <property type="nucleotide sequence ID" value="NZ_CP116341.1"/>
</dbReference>
<evidence type="ECO:0000259" key="1">
    <source>
        <dbReference type="PROSITE" id="PS50943"/>
    </source>
</evidence>
<dbReference type="Pfam" id="PF01381">
    <property type="entry name" value="HTH_3"/>
    <property type="match status" value="1"/>
</dbReference>
<feature type="domain" description="HTH cro/C1-type" evidence="1">
    <location>
        <begin position="17"/>
        <end position="67"/>
    </location>
</feature>
<accession>A0ABZ0KUH5</accession>
<dbReference type="EMBL" id="CP116341">
    <property type="protein sequence ID" value="WOV83753.1"/>
    <property type="molecule type" value="Genomic_DNA"/>
</dbReference>
<proteinExistence type="predicted"/>